<comment type="similarity">
    <text evidence="1">Belongs to the iodothyronine deiodinase family.</text>
</comment>
<protein>
    <recommendedName>
        <fullName evidence="1">Iodothyronine deiodinase</fullName>
    </recommendedName>
</protein>
<evidence type="ECO:0000256" key="1">
    <source>
        <dbReference type="RuleBase" id="RU000676"/>
    </source>
</evidence>
<dbReference type="Pfam" id="PF00837">
    <property type="entry name" value="T4_deiodinase"/>
    <property type="match status" value="1"/>
</dbReference>
<organism evidence="2 3">
    <name type="scientific">Meganyctiphanes norvegica</name>
    <name type="common">Northern krill</name>
    <name type="synonym">Thysanopoda norvegica</name>
    <dbReference type="NCBI Taxonomy" id="48144"/>
    <lineage>
        <taxon>Eukaryota</taxon>
        <taxon>Metazoa</taxon>
        <taxon>Ecdysozoa</taxon>
        <taxon>Arthropoda</taxon>
        <taxon>Crustacea</taxon>
        <taxon>Multicrustacea</taxon>
        <taxon>Malacostraca</taxon>
        <taxon>Eumalacostraca</taxon>
        <taxon>Eucarida</taxon>
        <taxon>Euphausiacea</taxon>
        <taxon>Euphausiidae</taxon>
        <taxon>Meganyctiphanes</taxon>
    </lineage>
</organism>
<keyword evidence="3" id="KW-1185">Reference proteome</keyword>
<dbReference type="Gene3D" id="3.40.30.10">
    <property type="entry name" value="Glutaredoxin"/>
    <property type="match status" value="1"/>
</dbReference>
<keyword evidence="1" id="KW-0712">Selenocysteine</keyword>
<comment type="function">
    <text evidence="1">Responsible for the deiodination of T4 (3,5,3',5'-tetraiodothyronine).</text>
</comment>
<sequence length="122" mass="13980">MADLERFRKLNENFSDVADFTLVYILEAHPTDGWAFQGNVEVRRHRSMAERYAAAEKMLSMEGQVCPVLVDSLGNKANLMYGARPERLFIVIDGVIVYKGGEGPYGYKIAEVQKWLENYRDE</sequence>
<evidence type="ECO:0000313" key="3">
    <source>
        <dbReference type="Proteomes" id="UP001497623"/>
    </source>
</evidence>
<dbReference type="GO" id="GO:0042446">
    <property type="term" value="P:hormone biosynthetic process"/>
    <property type="evidence" value="ECO:0007669"/>
    <property type="project" value="UniProtKB-KW"/>
</dbReference>
<dbReference type="EMBL" id="CAXKWB010029569">
    <property type="protein sequence ID" value="CAL4135788.1"/>
    <property type="molecule type" value="Genomic_DNA"/>
</dbReference>
<keyword evidence="1" id="KW-0893">Thyroid hormones biosynthesis</keyword>
<dbReference type="Proteomes" id="UP001497623">
    <property type="component" value="Unassembled WGS sequence"/>
</dbReference>
<gene>
    <name evidence="2" type="ORF">MNOR_LOCUS27716</name>
</gene>
<dbReference type="InterPro" id="IPR000643">
    <property type="entry name" value="Iodothyronine_deiodinase"/>
</dbReference>
<dbReference type="PANTHER" id="PTHR11781:SF24">
    <property type="entry name" value="IODOTHYRONINE DEIODINASE"/>
    <property type="match status" value="1"/>
</dbReference>
<name>A0AAV2RSU1_MEGNR</name>
<reference evidence="2 3" key="1">
    <citation type="submission" date="2024-05" db="EMBL/GenBank/DDBJ databases">
        <authorList>
            <person name="Wallberg A."/>
        </authorList>
    </citation>
    <scope>NUCLEOTIDE SEQUENCE [LARGE SCALE GENOMIC DNA]</scope>
</reference>
<proteinExistence type="inferred from homology"/>
<keyword evidence="1" id="KW-0560">Oxidoreductase</keyword>
<accession>A0AAV2RSU1</accession>
<dbReference type="PANTHER" id="PTHR11781">
    <property type="entry name" value="IODOTHYRONINE DEIODINASE"/>
    <property type="match status" value="1"/>
</dbReference>
<comment type="caution">
    <text evidence="2">The sequence shown here is derived from an EMBL/GenBank/DDBJ whole genome shotgun (WGS) entry which is preliminary data.</text>
</comment>
<dbReference type="GO" id="GO:0004800">
    <property type="term" value="F:thyroxine 5'-deiodinase activity"/>
    <property type="evidence" value="ECO:0007669"/>
    <property type="project" value="InterPro"/>
</dbReference>
<dbReference type="AlphaFoldDB" id="A0AAV2RSU1"/>
<evidence type="ECO:0000313" key="2">
    <source>
        <dbReference type="EMBL" id="CAL4135788.1"/>
    </source>
</evidence>
<dbReference type="GO" id="GO:0042403">
    <property type="term" value="P:thyroid hormone metabolic process"/>
    <property type="evidence" value="ECO:0007669"/>
    <property type="project" value="TreeGrafter"/>
</dbReference>